<dbReference type="Proteomes" id="UP001458880">
    <property type="component" value="Unassembled WGS sequence"/>
</dbReference>
<comment type="caution">
    <text evidence="1">The sequence shown here is derived from an EMBL/GenBank/DDBJ whole genome shotgun (WGS) entry which is preliminary data.</text>
</comment>
<proteinExistence type="predicted"/>
<evidence type="ECO:0000313" key="2">
    <source>
        <dbReference type="Proteomes" id="UP001458880"/>
    </source>
</evidence>
<evidence type="ECO:0000313" key="1">
    <source>
        <dbReference type="EMBL" id="KAK9692867.1"/>
    </source>
</evidence>
<name>A0AAW1IT99_POPJA</name>
<accession>A0AAW1IT99</accession>
<keyword evidence="2" id="KW-1185">Reference proteome</keyword>
<organism evidence="1 2">
    <name type="scientific">Popillia japonica</name>
    <name type="common">Japanese beetle</name>
    <dbReference type="NCBI Taxonomy" id="7064"/>
    <lineage>
        <taxon>Eukaryota</taxon>
        <taxon>Metazoa</taxon>
        <taxon>Ecdysozoa</taxon>
        <taxon>Arthropoda</taxon>
        <taxon>Hexapoda</taxon>
        <taxon>Insecta</taxon>
        <taxon>Pterygota</taxon>
        <taxon>Neoptera</taxon>
        <taxon>Endopterygota</taxon>
        <taxon>Coleoptera</taxon>
        <taxon>Polyphaga</taxon>
        <taxon>Scarabaeiformia</taxon>
        <taxon>Scarabaeidae</taxon>
        <taxon>Rutelinae</taxon>
        <taxon>Popillia</taxon>
    </lineage>
</organism>
<gene>
    <name evidence="1" type="ORF">QE152_g34846</name>
</gene>
<protein>
    <submittedName>
        <fullName evidence="1">Uncharacterized protein</fullName>
    </submittedName>
</protein>
<reference evidence="1 2" key="1">
    <citation type="journal article" date="2024" name="BMC Genomics">
        <title>De novo assembly and annotation of Popillia japonica's genome with initial clues to its potential as an invasive pest.</title>
        <authorList>
            <person name="Cucini C."/>
            <person name="Boschi S."/>
            <person name="Funari R."/>
            <person name="Cardaioli E."/>
            <person name="Iannotti N."/>
            <person name="Marturano G."/>
            <person name="Paoli F."/>
            <person name="Bruttini M."/>
            <person name="Carapelli A."/>
            <person name="Frati F."/>
            <person name="Nardi F."/>
        </authorList>
    </citation>
    <scope>NUCLEOTIDE SEQUENCE [LARGE SCALE GENOMIC DNA]</scope>
    <source>
        <strain evidence="1">DMR45628</strain>
    </source>
</reference>
<dbReference type="AlphaFoldDB" id="A0AAW1IT99"/>
<sequence length="116" mass="13370">MTSIKFKVTREDSLQQHQMLINNNAPSGDFLSPHVFAPRNSLSTISEYSYRRRRPITLKIMPRLSLPARSTSAPASTTETDWTSARRAARLHSGRKRLKIQARVPDTYYSIHYLRP</sequence>
<dbReference type="EMBL" id="JASPKY010000562">
    <property type="protein sequence ID" value="KAK9692867.1"/>
    <property type="molecule type" value="Genomic_DNA"/>
</dbReference>